<feature type="binding site" evidence="6">
    <location>
        <position position="291"/>
    </location>
    <ligand>
        <name>Zn(2+)</name>
        <dbReference type="ChEBI" id="CHEBI:29105"/>
    </ligand>
</feature>
<dbReference type="InterPro" id="IPR017226">
    <property type="entry name" value="BHMT-like"/>
</dbReference>
<dbReference type="PANTHER" id="PTHR46015">
    <property type="entry name" value="ZGC:172121"/>
    <property type="match status" value="1"/>
</dbReference>
<dbReference type="PROSITE" id="PS50970">
    <property type="entry name" value="HCY"/>
    <property type="match status" value="1"/>
</dbReference>
<dbReference type="GO" id="GO:0008898">
    <property type="term" value="F:S-adenosylmethionine-homocysteine S-methyltransferase activity"/>
    <property type="evidence" value="ECO:0007669"/>
    <property type="project" value="TreeGrafter"/>
</dbReference>
<dbReference type="EMBL" id="CP001737">
    <property type="protein sequence ID" value="ACV80856.1"/>
    <property type="molecule type" value="Genomic_DNA"/>
</dbReference>
<organism evidence="8 9">
    <name type="scientific">Nakamurella multipartita (strain ATCC 700099 / DSM 44233 / CIP 104796 / JCM 9543 / NBRC 105858 / Y-104)</name>
    <name type="common">Microsphaera multipartita</name>
    <dbReference type="NCBI Taxonomy" id="479431"/>
    <lineage>
        <taxon>Bacteria</taxon>
        <taxon>Bacillati</taxon>
        <taxon>Actinomycetota</taxon>
        <taxon>Actinomycetes</taxon>
        <taxon>Nakamurellales</taxon>
        <taxon>Nakamurellaceae</taxon>
        <taxon>Nakamurella</taxon>
    </lineage>
</organism>
<reference evidence="9" key="1">
    <citation type="submission" date="2009-09" db="EMBL/GenBank/DDBJ databases">
        <title>The complete genome of Nakamurella multipartita DSM 44233.</title>
        <authorList>
            <consortium name="US DOE Joint Genome Institute (JGI-PGF)"/>
            <person name="Lucas S."/>
            <person name="Copeland A."/>
            <person name="Lapidus A."/>
            <person name="Glavina del Rio T."/>
            <person name="Dalin E."/>
            <person name="Tice H."/>
            <person name="Bruce D."/>
            <person name="Goodwin L."/>
            <person name="Pitluck S."/>
            <person name="Kyrpides N."/>
            <person name="Mavromatis K."/>
            <person name="Ivanova N."/>
            <person name="Ovchinnikova G."/>
            <person name="Sims D."/>
            <person name="Meincke L."/>
            <person name="Brettin T."/>
            <person name="Detter J.C."/>
            <person name="Han C."/>
            <person name="Larimer F."/>
            <person name="Land M."/>
            <person name="Hauser L."/>
            <person name="Markowitz V."/>
            <person name="Cheng J.-F."/>
            <person name="Hugenholtz P."/>
            <person name="Woyke T."/>
            <person name="Wu D."/>
            <person name="Klenk H.-P."/>
            <person name="Eisen J.A."/>
        </authorList>
    </citation>
    <scope>NUCLEOTIDE SEQUENCE [LARGE SCALE GENOMIC DNA]</scope>
    <source>
        <strain evidence="9">ATCC 700099 / DSM 44233 / CIP 104796 / JCM 9543 / NBRC 105858 / Y-104</strain>
    </source>
</reference>
<dbReference type="Gene3D" id="3.20.20.330">
    <property type="entry name" value="Homocysteine-binding-like domain"/>
    <property type="match status" value="1"/>
</dbReference>
<dbReference type="InParanoid" id="C8X6V8"/>
<evidence type="ECO:0000259" key="7">
    <source>
        <dbReference type="PROSITE" id="PS50970"/>
    </source>
</evidence>
<dbReference type="GO" id="GO:0009086">
    <property type="term" value="P:methionine biosynthetic process"/>
    <property type="evidence" value="ECO:0007669"/>
    <property type="project" value="InterPro"/>
</dbReference>
<dbReference type="AlphaFoldDB" id="C8X6V8"/>
<dbReference type="STRING" id="479431.Namu_4577"/>
<evidence type="ECO:0000256" key="5">
    <source>
        <dbReference type="ARBA" id="ARBA00076752"/>
    </source>
</evidence>
<evidence type="ECO:0000256" key="2">
    <source>
        <dbReference type="ARBA" id="ARBA00022679"/>
    </source>
</evidence>
<evidence type="ECO:0000313" key="8">
    <source>
        <dbReference type="EMBL" id="ACV80856.1"/>
    </source>
</evidence>
<dbReference type="InterPro" id="IPR051486">
    <property type="entry name" value="Hcy_S-methyltransferase"/>
</dbReference>
<dbReference type="SUPFAM" id="SSF82282">
    <property type="entry name" value="Homocysteine S-methyltransferase"/>
    <property type="match status" value="1"/>
</dbReference>
<proteinExistence type="predicted"/>
<keyword evidence="2 6" id="KW-0808">Transferase</keyword>
<keyword evidence="1 6" id="KW-0489">Methyltransferase</keyword>
<feature type="binding site" evidence="6">
    <location>
        <position position="292"/>
    </location>
    <ligand>
        <name>Zn(2+)</name>
        <dbReference type="ChEBI" id="CHEBI:29105"/>
    </ligand>
</feature>
<name>C8X6V8_NAKMY</name>
<dbReference type="GO" id="GO:0032259">
    <property type="term" value="P:methylation"/>
    <property type="evidence" value="ECO:0007669"/>
    <property type="project" value="UniProtKB-KW"/>
</dbReference>
<dbReference type="GO" id="GO:0033528">
    <property type="term" value="P:S-methylmethionine cycle"/>
    <property type="evidence" value="ECO:0007669"/>
    <property type="project" value="TreeGrafter"/>
</dbReference>
<evidence type="ECO:0000256" key="3">
    <source>
        <dbReference type="ARBA" id="ARBA00022723"/>
    </source>
</evidence>
<dbReference type="NCBIfam" id="NF007020">
    <property type="entry name" value="PRK09485.1"/>
    <property type="match status" value="1"/>
</dbReference>
<dbReference type="FunFam" id="3.20.20.330:FF:000002">
    <property type="entry name" value="Homocysteine S-methyltransferase"/>
    <property type="match status" value="1"/>
</dbReference>
<dbReference type="PIRSF" id="PIRSF037505">
    <property type="entry name" value="Betaine_HMT"/>
    <property type="match status" value="1"/>
</dbReference>
<dbReference type="Pfam" id="PF02574">
    <property type="entry name" value="S-methyl_trans"/>
    <property type="match status" value="1"/>
</dbReference>
<dbReference type="Proteomes" id="UP000002218">
    <property type="component" value="Chromosome"/>
</dbReference>
<gene>
    <name evidence="8" type="ordered locus">Namu_4577</name>
</gene>
<dbReference type="GO" id="GO:0008270">
    <property type="term" value="F:zinc ion binding"/>
    <property type="evidence" value="ECO:0007669"/>
    <property type="project" value="InterPro"/>
</dbReference>
<dbReference type="KEGG" id="nml:Namu_4577"/>
<reference evidence="8 9" key="2">
    <citation type="journal article" date="2010" name="Stand. Genomic Sci.">
        <title>Complete genome sequence of Nakamurella multipartita type strain (Y-104).</title>
        <authorList>
            <person name="Tice H."/>
            <person name="Mayilraj S."/>
            <person name="Sims D."/>
            <person name="Lapidus A."/>
            <person name="Nolan M."/>
            <person name="Lucas S."/>
            <person name="Glavina Del Rio T."/>
            <person name="Copeland A."/>
            <person name="Cheng J.F."/>
            <person name="Meincke L."/>
            <person name="Bruce D."/>
            <person name="Goodwin L."/>
            <person name="Pitluck S."/>
            <person name="Ivanova N."/>
            <person name="Mavromatis K."/>
            <person name="Ovchinnikova G."/>
            <person name="Pati A."/>
            <person name="Chen A."/>
            <person name="Palaniappan K."/>
            <person name="Land M."/>
            <person name="Hauser L."/>
            <person name="Chang Y.J."/>
            <person name="Jeffries C.D."/>
            <person name="Detter J.C."/>
            <person name="Brettin T."/>
            <person name="Rohde M."/>
            <person name="Goker M."/>
            <person name="Bristow J."/>
            <person name="Eisen J.A."/>
            <person name="Markowitz V."/>
            <person name="Hugenholtz P."/>
            <person name="Kyrpides N.C."/>
            <person name="Klenk H.P."/>
            <person name="Chen F."/>
        </authorList>
    </citation>
    <scope>NUCLEOTIDE SEQUENCE [LARGE SCALE GENOMIC DNA]</scope>
    <source>
        <strain evidence="9">ATCC 700099 / DSM 44233 / CIP 104796 / JCM 9543 / NBRC 105858 / Y-104</strain>
    </source>
</reference>
<dbReference type="PANTHER" id="PTHR46015:SF1">
    <property type="entry name" value="HOMOCYSTEINE S-METHYLTRANSFERASE-LIKE ISOFORM 1"/>
    <property type="match status" value="1"/>
</dbReference>
<evidence type="ECO:0000256" key="6">
    <source>
        <dbReference type="PROSITE-ProRule" id="PRU00333"/>
    </source>
</evidence>
<evidence type="ECO:0000313" key="9">
    <source>
        <dbReference type="Proteomes" id="UP000002218"/>
    </source>
</evidence>
<accession>C8X6V8</accession>
<dbReference type="InterPro" id="IPR003726">
    <property type="entry name" value="HCY_dom"/>
</dbReference>
<evidence type="ECO:0000256" key="1">
    <source>
        <dbReference type="ARBA" id="ARBA00022603"/>
    </source>
</evidence>
<dbReference type="InterPro" id="IPR036589">
    <property type="entry name" value="HCY_dom_sf"/>
</dbReference>
<sequence length="320" mass="32947">MTAAAGLARAMADRPLVLDGGLATLLEAHGHDLTSALWSAQLLVQNPGAITAAHREYFRAGAQVAITASYQASLPGLAAIGLGRVEAEQALRRSVDLARTAAADGVNEATAPGSGPRWVATSVGPYGAALADGSEYRGDYGLTVRQLRDWHRPRLEILADAGGDVLAIETIPCAAEVEALLTEIQALDAPAWLSLTCQDGRTRAGERVDEVFAMAAGVDQVIAVGVNCVESAEAADLVAAAAENSGKPAVVYPNSGEDWDAQARAWAGRATFGPEHAAVWVASGARLVGGCCRVGPQAIRRLARSAPGWPAGTPGSVSSR</sequence>
<dbReference type="eggNOG" id="COG2040">
    <property type="taxonomic scope" value="Bacteria"/>
</dbReference>
<feature type="domain" description="Hcy-binding" evidence="7">
    <location>
        <begin position="4"/>
        <end position="306"/>
    </location>
</feature>
<dbReference type="FunCoup" id="C8X6V8">
    <property type="interactions" value="139"/>
</dbReference>
<keyword evidence="3 6" id="KW-0479">Metal-binding</keyword>
<dbReference type="HOGENOM" id="CLU_004914_3_2_11"/>
<dbReference type="RefSeq" id="WP_015749671.1">
    <property type="nucleotide sequence ID" value="NC_013235.1"/>
</dbReference>
<keyword evidence="9" id="KW-1185">Reference proteome</keyword>
<protein>
    <recommendedName>
        <fullName evidence="5">S-methylmethionine:homocysteine methyltransferase</fullName>
    </recommendedName>
</protein>
<keyword evidence="4 6" id="KW-0862">Zinc</keyword>
<evidence type="ECO:0000256" key="4">
    <source>
        <dbReference type="ARBA" id="ARBA00022833"/>
    </source>
</evidence>
<comment type="cofactor">
    <cofactor evidence="6">
        <name>Zn(2+)</name>
        <dbReference type="ChEBI" id="CHEBI:29105"/>
    </cofactor>
</comment>
<feature type="binding site" evidence="6">
    <location>
        <position position="228"/>
    </location>
    <ligand>
        <name>Zn(2+)</name>
        <dbReference type="ChEBI" id="CHEBI:29105"/>
    </ligand>
</feature>